<reference evidence="2 3" key="1">
    <citation type="submission" date="2016-11" db="EMBL/GenBank/DDBJ databases">
        <authorList>
            <person name="Jaros S."/>
            <person name="Januszkiewicz K."/>
            <person name="Wedrychowicz H."/>
        </authorList>
    </citation>
    <scope>NUCLEOTIDE SEQUENCE [LARGE SCALE GENOMIC DNA]</scope>
    <source>
        <strain evidence="2 3">DSM 21864</strain>
    </source>
</reference>
<accession>A0A1M6EVT2</accession>
<proteinExistence type="predicted"/>
<organism evidence="2 3">
    <name type="scientific">Clostridium amylolyticum</name>
    <dbReference type="NCBI Taxonomy" id="1121298"/>
    <lineage>
        <taxon>Bacteria</taxon>
        <taxon>Bacillati</taxon>
        <taxon>Bacillota</taxon>
        <taxon>Clostridia</taxon>
        <taxon>Eubacteriales</taxon>
        <taxon>Clostridiaceae</taxon>
        <taxon>Clostridium</taxon>
    </lineage>
</organism>
<sequence length="176" mass="21144">MKLDFGDYRITTDERHFVIQQKRIIEEGKLTKKENVGKERWVDIAYCPSLKFSLKFLYTKTLLDNDDLMLIMKKLHVIENKIAEFLKVLKQESEYVDKKMCDCMKAREMRFEKLEGEMKSLKDMKDELQVHNLRFISIGDSKFYVESSLRKTLEDNLVSCINERLEQIQKEMEYHK</sequence>
<name>A0A1M6EVT2_9CLOT</name>
<keyword evidence="1" id="KW-0175">Coiled coil</keyword>
<dbReference type="AlphaFoldDB" id="A0A1M6EVT2"/>
<evidence type="ECO:0000313" key="2">
    <source>
        <dbReference type="EMBL" id="SHI89518.1"/>
    </source>
</evidence>
<protein>
    <submittedName>
        <fullName evidence="2">Uncharacterized protein</fullName>
    </submittedName>
</protein>
<dbReference type="STRING" id="1121298.SAMN05444401_1712"/>
<gene>
    <name evidence="2" type="ORF">SAMN05444401_1712</name>
</gene>
<dbReference type="Proteomes" id="UP000184080">
    <property type="component" value="Unassembled WGS sequence"/>
</dbReference>
<keyword evidence="3" id="KW-1185">Reference proteome</keyword>
<evidence type="ECO:0000313" key="3">
    <source>
        <dbReference type="Proteomes" id="UP000184080"/>
    </source>
</evidence>
<dbReference type="EMBL" id="FQZO01000002">
    <property type="protein sequence ID" value="SHI89518.1"/>
    <property type="molecule type" value="Genomic_DNA"/>
</dbReference>
<feature type="coiled-coil region" evidence="1">
    <location>
        <begin position="104"/>
        <end position="131"/>
    </location>
</feature>
<evidence type="ECO:0000256" key="1">
    <source>
        <dbReference type="SAM" id="Coils"/>
    </source>
</evidence>
<dbReference type="RefSeq" id="WP_073005520.1">
    <property type="nucleotide sequence ID" value="NZ_FQZO01000002.1"/>
</dbReference>